<proteinExistence type="predicted"/>
<dbReference type="EMBL" id="JAGEOJ010000003">
    <property type="protein sequence ID" value="MBO2447084.1"/>
    <property type="molecule type" value="Genomic_DNA"/>
</dbReference>
<organism evidence="2 3">
    <name type="scientific">Actinomadura barringtoniae</name>
    <dbReference type="NCBI Taxonomy" id="1427535"/>
    <lineage>
        <taxon>Bacteria</taxon>
        <taxon>Bacillati</taxon>
        <taxon>Actinomycetota</taxon>
        <taxon>Actinomycetes</taxon>
        <taxon>Streptosporangiales</taxon>
        <taxon>Thermomonosporaceae</taxon>
        <taxon>Actinomadura</taxon>
    </lineage>
</organism>
<protein>
    <submittedName>
        <fullName evidence="2">Uncharacterized protein</fullName>
    </submittedName>
</protein>
<name>A0A939T3Q9_9ACTN</name>
<evidence type="ECO:0000256" key="1">
    <source>
        <dbReference type="SAM" id="MobiDB-lite"/>
    </source>
</evidence>
<sequence>MKTRLRKLHAHNREFAWTAKVHHVKGRDCHSCVRLRVWGAGKNSRLLQADLLSRAVLPWGCATDDGYPTPKDVRAVIDYALANGWDPDLPSGTFYLTEADHTLELPGFILTDRPRDPDSPDPTTRVLDAWDKAQNP</sequence>
<accession>A0A939T3Q9</accession>
<dbReference type="Proteomes" id="UP000669179">
    <property type="component" value="Unassembled WGS sequence"/>
</dbReference>
<evidence type="ECO:0000313" key="2">
    <source>
        <dbReference type="EMBL" id="MBO2447084.1"/>
    </source>
</evidence>
<keyword evidence="3" id="KW-1185">Reference proteome</keyword>
<gene>
    <name evidence="2" type="ORF">J4573_08285</name>
</gene>
<reference evidence="2" key="1">
    <citation type="submission" date="2021-03" db="EMBL/GenBank/DDBJ databases">
        <authorList>
            <person name="Kanchanasin P."/>
            <person name="Saeng-In P."/>
            <person name="Phongsopitanun W."/>
            <person name="Yuki M."/>
            <person name="Kudo T."/>
            <person name="Ohkuma M."/>
            <person name="Tanasupawat S."/>
        </authorList>
    </citation>
    <scope>NUCLEOTIDE SEQUENCE</scope>
    <source>
        <strain evidence="2">GKU 128</strain>
    </source>
</reference>
<dbReference type="AlphaFoldDB" id="A0A939T3Q9"/>
<feature type="region of interest" description="Disordered" evidence="1">
    <location>
        <begin position="110"/>
        <end position="136"/>
    </location>
</feature>
<dbReference type="RefSeq" id="WP_208254688.1">
    <property type="nucleotide sequence ID" value="NZ_JAGEOJ010000003.1"/>
</dbReference>
<evidence type="ECO:0000313" key="3">
    <source>
        <dbReference type="Proteomes" id="UP000669179"/>
    </source>
</evidence>
<comment type="caution">
    <text evidence="2">The sequence shown here is derived from an EMBL/GenBank/DDBJ whole genome shotgun (WGS) entry which is preliminary data.</text>
</comment>